<organism evidence="2 3">
    <name type="scientific">Pythium oligandrum</name>
    <name type="common">Mycoparasitic fungus</name>
    <dbReference type="NCBI Taxonomy" id="41045"/>
    <lineage>
        <taxon>Eukaryota</taxon>
        <taxon>Sar</taxon>
        <taxon>Stramenopiles</taxon>
        <taxon>Oomycota</taxon>
        <taxon>Peronosporomycetes</taxon>
        <taxon>Pythiales</taxon>
        <taxon>Pythiaceae</taxon>
        <taxon>Pythium</taxon>
    </lineage>
</organism>
<keyword evidence="1" id="KW-1133">Transmembrane helix</keyword>
<protein>
    <submittedName>
        <fullName evidence="2">Uncharacterized protein</fullName>
    </submittedName>
</protein>
<keyword evidence="3" id="KW-1185">Reference proteome</keyword>
<dbReference type="EMBL" id="SPLM01000072">
    <property type="protein sequence ID" value="TMW63418.1"/>
    <property type="molecule type" value="Genomic_DNA"/>
</dbReference>
<feature type="transmembrane region" description="Helical" evidence="1">
    <location>
        <begin position="161"/>
        <end position="178"/>
    </location>
</feature>
<accession>A0A8K1FM85</accession>
<gene>
    <name evidence="2" type="ORF">Poli38472_002359</name>
</gene>
<evidence type="ECO:0000313" key="2">
    <source>
        <dbReference type="EMBL" id="TMW63418.1"/>
    </source>
</evidence>
<keyword evidence="1" id="KW-0472">Membrane</keyword>
<dbReference type="AlphaFoldDB" id="A0A8K1FM85"/>
<dbReference type="Proteomes" id="UP000794436">
    <property type="component" value="Unassembled WGS sequence"/>
</dbReference>
<reference evidence="2" key="1">
    <citation type="submission" date="2019-03" db="EMBL/GenBank/DDBJ databases">
        <title>Long read genome sequence of the mycoparasitic Pythium oligandrum ATCC 38472 isolated from sugarbeet rhizosphere.</title>
        <authorList>
            <person name="Gaulin E."/>
        </authorList>
    </citation>
    <scope>NUCLEOTIDE SEQUENCE</scope>
    <source>
        <strain evidence="2">ATCC 38472_TT</strain>
    </source>
</reference>
<keyword evidence="1" id="KW-0812">Transmembrane</keyword>
<comment type="caution">
    <text evidence="2">The sequence shown here is derived from an EMBL/GenBank/DDBJ whole genome shotgun (WGS) entry which is preliminary data.</text>
</comment>
<evidence type="ECO:0000313" key="3">
    <source>
        <dbReference type="Proteomes" id="UP000794436"/>
    </source>
</evidence>
<dbReference type="OrthoDB" id="165197at2759"/>
<evidence type="ECO:0000256" key="1">
    <source>
        <dbReference type="SAM" id="Phobius"/>
    </source>
</evidence>
<proteinExistence type="predicted"/>
<sequence length="232" mass="25312">MPSCSELYGACVTGVGELNVRLKEPMSKIFQPVSIVSATTSQARPTNSTLMAILVQLAPITKCEVVKHSLKGSPVHEKCSFDMAKVEIYSLLMTLNGPKQWALDGFKHHSLSEEEREQIVSQYESGNYYGTNLAMGIFATPDLPLESVTDMGDSSFPRSRIGIFAVIACVTVSVGLLFHQRRRLQNGYAPILFMQKAGPTQGKKLSGSKHKTAAAAGEELSLKQESNERFAV</sequence>
<name>A0A8K1FM85_PYTOL</name>